<dbReference type="Gene3D" id="2.60.120.260">
    <property type="entry name" value="Galactose-binding domain-like"/>
    <property type="match status" value="1"/>
</dbReference>
<dbReference type="PANTHER" id="PTHR22925:SF3">
    <property type="entry name" value="GLYCOSYL HYDROLASE FAMILY PROTEIN 43"/>
    <property type="match status" value="1"/>
</dbReference>
<dbReference type="PANTHER" id="PTHR22925">
    <property type="entry name" value="GLYCOSYL HYDROLASE 43 FAMILY MEMBER"/>
    <property type="match status" value="1"/>
</dbReference>
<keyword evidence="4 5" id="KW-0326">Glycosidase</keyword>
<proteinExistence type="inferred from homology"/>
<dbReference type="Proteomes" id="UP000653565">
    <property type="component" value="Unassembled WGS sequence"/>
</dbReference>
<keyword evidence="2 6" id="KW-0732">Signal</keyword>
<evidence type="ECO:0000256" key="4">
    <source>
        <dbReference type="ARBA" id="ARBA00023295"/>
    </source>
</evidence>
<dbReference type="Gene3D" id="2.115.10.20">
    <property type="entry name" value="Glycosyl hydrolase domain, family 43"/>
    <property type="match status" value="1"/>
</dbReference>
<name>A0A8H4HJD0_9EURO</name>
<feature type="signal peptide" evidence="6">
    <location>
        <begin position="1"/>
        <end position="21"/>
    </location>
</feature>
<protein>
    <recommendedName>
        <fullName evidence="9">Glycosyl hydrolase family 43 protein</fullName>
    </recommendedName>
</protein>
<comment type="caution">
    <text evidence="7">The sequence shown here is derived from an EMBL/GenBank/DDBJ whole genome shotgun (WGS) entry which is preliminary data.</text>
</comment>
<dbReference type="GO" id="GO:0005975">
    <property type="term" value="P:carbohydrate metabolic process"/>
    <property type="evidence" value="ECO:0007669"/>
    <property type="project" value="InterPro"/>
</dbReference>
<dbReference type="EMBL" id="JAAAPX010000001">
    <property type="protein sequence ID" value="KAF4245606.1"/>
    <property type="molecule type" value="Genomic_DNA"/>
</dbReference>
<feature type="chain" id="PRO_5044155311" description="Glycosyl hydrolase family 43 protein" evidence="6">
    <location>
        <begin position="22"/>
        <end position="439"/>
    </location>
</feature>
<evidence type="ECO:0000313" key="8">
    <source>
        <dbReference type="Proteomes" id="UP000653565"/>
    </source>
</evidence>
<reference evidence="7" key="1">
    <citation type="journal article" date="2020" name="bioRxiv">
        <title>Genomic and phenotypic heterogeneity of clinical isolates of the human pathogens Aspergillus fumigatus, Aspergillus lentulus and Aspergillus fumigatiaffinis.</title>
        <authorList>
            <person name="dos Santos R.A.C."/>
            <person name="Steenwyk J.L."/>
            <person name="Rivero-Menendez O."/>
            <person name="Mead M.E."/>
            <person name="Silva L.P."/>
            <person name="Bastos R.W."/>
            <person name="Alastruey-Izquierdo A."/>
            <person name="Goldman G.H."/>
            <person name="Rokas A."/>
        </authorList>
    </citation>
    <scope>NUCLEOTIDE SEQUENCE</scope>
    <source>
        <strain evidence="7">CNM-CM6805</strain>
    </source>
</reference>
<sequence length="439" mass="48120">MLEMLLCKLLLVLNASTLAAAATSWIVPGAVWKDTKGQKIDAHGGGIFQQGNTFYWVGQSASTGETPYMYSSTDLLNWVPHGAQARIQGMWRPKIARPNGKYWIYGQMNRLVQPLESSTLFGGYQAHGSGEHLPPKGYTYSDTGMFQDPNDGTWYLLTSADHNNLQINRINSDGTIGSRVNVLAAGAYEAPGMFYAGGTYFLIVSGKTGWRGNPNQMFYSDSISGSWHGPHPIAPGSSNTYGAQNTFELVIKGAKETTYIYMGDLWDSKGGPSSNYLWLPMSVDTRAKTVALNYHSMWAVDVNTGEVSFPKSKKRYEAEDAILSGRAAVTACGHCLTKRSVHRIDQESEVVFENVTGTGEPEWVSFHYTVNNATTGDAHIYVNDEPAPLKISELNSRAGYHQTVPVQLTLKPGDANTIRFAAIGTSDFEVFLDGIELHE</sequence>
<dbReference type="Pfam" id="PF04616">
    <property type="entry name" value="Glyco_hydro_43"/>
    <property type="match status" value="1"/>
</dbReference>
<evidence type="ECO:0000256" key="6">
    <source>
        <dbReference type="SAM" id="SignalP"/>
    </source>
</evidence>
<dbReference type="InterPro" id="IPR006710">
    <property type="entry name" value="Glyco_hydro_43"/>
</dbReference>
<evidence type="ECO:0000256" key="5">
    <source>
        <dbReference type="RuleBase" id="RU361187"/>
    </source>
</evidence>
<gene>
    <name evidence="7" type="ORF">CNMCM6805_003550</name>
</gene>
<evidence type="ECO:0000256" key="2">
    <source>
        <dbReference type="ARBA" id="ARBA00022729"/>
    </source>
</evidence>
<dbReference type="SUPFAM" id="SSF75005">
    <property type="entry name" value="Arabinanase/levansucrase/invertase"/>
    <property type="match status" value="1"/>
</dbReference>
<dbReference type="AlphaFoldDB" id="A0A8H4HJD0"/>
<accession>A0A8H4HJD0</accession>
<keyword evidence="3 5" id="KW-0378">Hydrolase</keyword>
<comment type="similarity">
    <text evidence="1 5">Belongs to the glycosyl hydrolase 43 family.</text>
</comment>
<keyword evidence="8" id="KW-1185">Reference proteome</keyword>
<dbReference type="GO" id="GO:0004553">
    <property type="term" value="F:hydrolase activity, hydrolyzing O-glycosyl compounds"/>
    <property type="evidence" value="ECO:0007669"/>
    <property type="project" value="InterPro"/>
</dbReference>
<organism evidence="7 8">
    <name type="scientific">Aspergillus fumigatiaffinis</name>
    <dbReference type="NCBI Taxonomy" id="340414"/>
    <lineage>
        <taxon>Eukaryota</taxon>
        <taxon>Fungi</taxon>
        <taxon>Dikarya</taxon>
        <taxon>Ascomycota</taxon>
        <taxon>Pezizomycotina</taxon>
        <taxon>Eurotiomycetes</taxon>
        <taxon>Eurotiomycetidae</taxon>
        <taxon>Eurotiales</taxon>
        <taxon>Aspergillaceae</taxon>
        <taxon>Aspergillus</taxon>
        <taxon>Aspergillus subgen. Fumigati</taxon>
    </lineage>
</organism>
<evidence type="ECO:0008006" key="9">
    <source>
        <dbReference type="Google" id="ProtNLM"/>
    </source>
</evidence>
<evidence type="ECO:0000256" key="1">
    <source>
        <dbReference type="ARBA" id="ARBA00009865"/>
    </source>
</evidence>
<reference evidence="7" key="2">
    <citation type="submission" date="2020-04" db="EMBL/GenBank/DDBJ databases">
        <authorList>
            <person name="Santos R.A.C."/>
            <person name="Steenwyk J.L."/>
            <person name="Rivero-Menendez O."/>
            <person name="Mead M.E."/>
            <person name="Silva L.P."/>
            <person name="Bastos R.W."/>
            <person name="Alastruey-Izquierdo A."/>
            <person name="Goldman G.H."/>
            <person name="Rokas A."/>
        </authorList>
    </citation>
    <scope>NUCLEOTIDE SEQUENCE</scope>
    <source>
        <strain evidence="7">CNM-CM6805</strain>
    </source>
</reference>
<evidence type="ECO:0000313" key="7">
    <source>
        <dbReference type="EMBL" id="KAF4245606.1"/>
    </source>
</evidence>
<dbReference type="InterPro" id="IPR023296">
    <property type="entry name" value="Glyco_hydro_beta-prop_sf"/>
</dbReference>
<evidence type="ECO:0000256" key="3">
    <source>
        <dbReference type="ARBA" id="ARBA00022801"/>
    </source>
</evidence>
<dbReference type="OrthoDB" id="3426327at2759"/>